<evidence type="ECO:0000256" key="1">
    <source>
        <dbReference type="ARBA" id="ARBA00010996"/>
    </source>
</evidence>
<feature type="disulfide bond" description="Redox-active" evidence="4">
    <location>
        <begin position="95"/>
        <end position="99"/>
    </location>
</feature>
<evidence type="ECO:0000256" key="3">
    <source>
        <dbReference type="PIRSR" id="PIRSR603782-1"/>
    </source>
</evidence>
<dbReference type="CDD" id="cd02968">
    <property type="entry name" value="SCO"/>
    <property type="match status" value="1"/>
</dbReference>
<feature type="region of interest" description="Disordered" evidence="5">
    <location>
        <begin position="225"/>
        <end position="257"/>
    </location>
</feature>
<comment type="similarity">
    <text evidence="1">Belongs to the SCO1/2 family.</text>
</comment>
<dbReference type="PANTHER" id="PTHR12151:SF25">
    <property type="entry name" value="LINALOOL DEHYDRATASE_ISOMERASE DOMAIN-CONTAINING PROTEIN"/>
    <property type="match status" value="1"/>
</dbReference>
<dbReference type="AlphaFoldDB" id="A0A936NFI9"/>
<dbReference type="SUPFAM" id="SSF110087">
    <property type="entry name" value="DR1885-like metal-binding protein"/>
    <property type="match status" value="1"/>
</dbReference>
<dbReference type="PROSITE" id="PS51257">
    <property type="entry name" value="PROKAR_LIPOPROTEIN"/>
    <property type="match status" value="1"/>
</dbReference>
<evidence type="ECO:0000259" key="6">
    <source>
        <dbReference type="PROSITE" id="PS51352"/>
    </source>
</evidence>
<feature type="compositionally biased region" description="Low complexity" evidence="5">
    <location>
        <begin position="233"/>
        <end position="251"/>
    </location>
</feature>
<sequence>MNRPRSHPLASHASAGRQRVVVILAIAGLLLAAGCGSGDEVAAGNEPDSKYSGVVLGEPTNRPQFTLTDLDGNPFDFYEQTDGKLTFLFFGYTNCPDVCPVHMAQLSEILARPGMPSAKVVFVTADPTRDTPKVMEKFLGNFDPEFIGLTGTEEEIRAAEKAAGIPPAQFDTEDGKPDPDGDYTVSHAGQVLAFAPDNRGYTVYPFGTRTSQYSDDIPLLAAIKPVTGSNPDGGSASTGEAGATSTTEPTTQWGGATLGDLTISDARAPEPTGPNGALYFTVTNEGAADRLLGATTQSSPDVQLHETVEDGGATSMKELPDGVEVPAEGTVRLEPGGTHAMLMDVKRVESGSMMPVTLTFEKAGELNVLVPVVPVTEATR</sequence>
<evidence type="ECO:0000256" key="4">
    <source>
        <dbReference type="PIRSR" id="PIRSR603782-2"/>
    </source>
</evidence>
<keyword evidence="4" id="KW-1015">Disulfide bond</keyword>
<dbReference type="PANTHER" id="PTHR12151">
    <property type="entry name" value="ELECTRON TRANSPORT PROTIN SCO1/SENC FAMILY MEMBER"/>
    <property type="match status" value="1"/>
</dbReference>
<dbReference type="EMBL" id="JADJZA010000010">
    <property type="protein sequence ID" value="MBK9298771.1"/>
    <property type="molecule type" value="Genomic_DNA"/>
</dbReference>
<keyword evidence="3" id="KW-0479">Metal-binding</keyword>
<dbReference type="Pfam" id="PF04314">
    <property type="entry name" value="PCuAC"/>
    <property type="match status" value="1"/>
</dbReference>
<feature type="domain" description="Thioredoxin" evidence="6">
    <location>
        <begin position="56"/>
        <end position="228"/>
    </location>
</feature>
<dbReference type="InterPro" id="IPR007410">
    <property type="entry name" value="LpqE-like"/>
</dbReference>
<feature type="binding site" evidence="3">
    <location>
        <position position="99"/>
    </location>
    <ligand>
        <name>Cu cation</name>
        <dbReference type="ChEBI" id="CHEBI:23378"/>
    </ligand>
</feature>
<dbReference type="PROSITE" id="PS51352">
    <property type="entry name" value="THIOREDOXIN_2"/>
    <property type="match status" value="1"/>
</dbReference>
<evidence type="ECO:0000256" key="5">
    <source>
        <dbReference type="SAM" id="MobiDB-lite"/>
    </source>
</evidence>
<dbReference type="InterPro" id="IPR036182">
    <property type="entry name" value="PCuAC_sf"/>
</dbReference>
<name>A0A936NFI9_9ACTN</name>
<proteinExistence type="inferred from homology"/>
<dbReference type="InterPro" id="IPR036249">
    <property type="entry name" value="Thioredoxin-like_sf"/>
</dbReference>
<dbReference type="Gene3D" id="3.40.30.10">
    <property type="entry name" value="Glutaredoxin"/>
    <property type="match status" value="1"/>
</dbReference>
<reference evidence="7 8" key="1">
    <citation type="submission" date="2020-10" db="EMBL/GenBank/DDBJ databases">
        <title>Connecting structure to function with the recovery of over 1000 high-quality activated sludge metagenome-assembled genomes encoding full-length rRNA genes using long-read sequencing.</title>
        <authorList>
            <person name="Singleton C.M."/>
            <person name="Petriglieri F."/>
            <person name="Kristensen J.M."/>
            <person name="Kirkegaard R.H."/>
            <person name="Michaelsen T.Y."/>
            <person name="Andersen M.H."/>
            <person name="Karst S.M."/>
            <person name="Dueholm M.S."/>
            <person name="Nielsen P.H."/>
            <person name="Albertsen M."/>
        </authorList>
    </citation>
    <scope>NUCLEOTIDE SEQUENCE [LARGE SCALE GENOMIC DNA]</scope>
    <source>
        <strain evidence="7">Lyne_18-Q3-R50-59_MAXAC.006</strain>
    </source>
</reference>
<protein>
    <submittedName>
        <fullName evidence="7">SCO family protein</fullName>
    </submittedName>
</protein>
<dbReference type="Proteomes" id="UP000727993">
    <property type="component" value="Unassembled WGS sequence"/>
</dbReference>
<evidence type="ECO:0000256" key="2">
    <source>
        <dbReference type="ARBA" id="ARBA00023008"/>
    </source>
</evidence>
<gene>
    <name evidence="7" type="ORF">IPN02_18465</name>
</gene>
<dbReference type="GO" id="GO:0046872">
    <property type="term" value="F:metal ion binding"/>
    <property type="evidence" value="ECO:0007669"/>
    <property type="project" value="UniProtKB-KW"/>
</dbReference>
<keyword evidence="2 3" id="KW-0186">Copper</keyword>
<accession>A0A936NFI9</accession>
<organism evidence="7 8">
    <name type="scientific">Candidatus Neomicrothrix subdominans</name>
    <dbReference type="NCBI Taxonomy" id="2954438"/>
    <lineage>
        <taxon>Bacteria</taxon>
        <taxon>Bacillati</taxon>
        <taxon>Actinomycetota</taxon>
        <taxon>Acidimicrobiia</taxon>
        <taxon>Acidimicrobiales</taxon>
        <taxon>Microthrixaceae</taxon>
        <taxon>Candidatus Neomicrothrix</taxon>
    </lineage>
</organism>
<comment type="caution">
    <text evidence="7">The sequence shown here is derived from an EMBL/GenBank/DDBJ whole genome shotgun (WGS) entry which is preliminary data.</text>
</comment>
<evidence type="ECO:0000313" key="8">
    <source>
        <dbReference type="Proteomes" id="UP000727993"/>
    </source>
</evidence>
<feature type="binding site" evidence="3">
    <location>
        <position position="187"/>
    </location>
    <ligand>
        <name>Cu cation</name>
        <dbReference type="ChEBI" id="CHEBI:23378"/>
    </ligand>
</feature>
<evidence type="ECO:0000313" key="7">
    <source>
        <dbReference type="EMBL" id="MBK9298771.1"/>
    </source>
</evidence>
<feature type="binding site" evidence="3">
    <location>
        <position position="95"/>
    </location>
    <ligand>
        <name>Cu cation</name>
        <dbReference type="ChEBI" id="CHEBI:23378"/>
    </ligand>
</feature>
<dbReference type="InterPro" id="IPR013766">
    <property type="entry name" value="Thioredoxin_domain"/>
</dbReference>
<dbReference type="Gene3D" id="2.60.40.1890">
    <property type="entry name" value="PCu(A)C copper chaperone"/>
    <property type="match status" value="1"/>
</dbReference>
<dbReference type="Pfam" id="PF02630">
    <property type="entry name" value="SCO1-SenC"/>
    <property type="match status" value="1"/>
</dbReference>
<dbReference type="SUPFAM" id="SSF52833">
    <property type="entry name" value="Thioredoxin-like"/>
    <property type="match status" value="1"/>
</dbReference>
<dbReference type="InterPro" id="IPR003782">
    <property type="entry name" value="SCO1/SenC"/>
</dbReference>